<comment type="similarity">
    <text evidence="7">Belongs to the class I-like SAM-binding methyltransferase superfamily. Cation-dependent O-methyltransferase family.</text>
</comment>
<keyword evidence="5" id="KW-0531">Neurotransmitter degradation</keyword>
<evidence type="ECO:0000313" key="9">
    <source>
        <dbReference type="Proteomes" id="UP001046870"/>
    </source>
</evidence>
<dbReference type="GO" id="GO:0042417">
    <property type="term" value="P:dopamine metabolic process"/>
    <property type="evidence" value="ECO:0007669"/>
    <property type="project" value="TreeGrafter"/>
</dbReference>
<name>A0A9D3T8J2_MEGAT</name>
<dbReference type="Gene3D" id="3.40.50.150">
    <property type="entry name" value="Vaccinia Virus protein VP39"/>
    <property type="match status" value="1"/>
</dbReference>
<dbReference type="Proteomes" id="UP001046870">
    <property type="component" value="Chromosome 14"/>
</dbReference>
<dbReference type="EMBL" id="JAFDVH010000014">
    <property type="protein sequence ID" value="KAG7465361.1"/>
    <property type="molecule type" value="Genomic_DNA"/>
</dbReference>
<dbReference type="PANTHER" id="PTHR43836:SF3">
    <property type="entry name" value="CATECHOL O-METHYLTRANSFERASE"/>
    <property type="match status" value="1"/>
</dbReference>
<evidence type="ECO:0000256" key="6">
    <source>
        <dbReference type="ARBA" id="ARBA00022939"/>
    </source>
</evidence>
<dbReference type="SUPFAM" id="SSF53335">
    <property type="entry name" value="S-adenosyl-L-methionine-dependent methyltransferases"/>
    <property type="match status" value="1"/>
</dbReference>
<dbReference type="GO" id="GO:0016206">
    <property type="term" value="F:catechol O-methyltransferase activity"/>
    <property type="evidence" value="ECO:0007669"/>
    <property type="project" value="UniProtKB-EC"/>
</dbReference>
<dbReference type="OrthoDB" id="186626at2759"/>
<reference evidence="8" key="1">
    <citation type="submission" date="2021-01" db="EMBL/GenBank/DDBJ databases">
        <authorList>
            <person name="Zahm M."/>
            <person name="Roques C."/>
            <person name="Cabau C."/>
            <person name="Klopp C."/>
            <person name="Donnadieu C."/>
            <person name="Jouanno E."/>
            <person name="Lampietro C."/>
            <person name="Louis A."/>
            <person name="Herpin A."/>
            <person name="Echchiki A."/>
            <person name="Berthelot C."/>
            <person name="Parey E."/>
            <person name="Roest-Crollius H."/>
            <person name="Braasch I."/>
            <person name="Postlethwait J."/>
            <person name="Bobe J."/>
            <person name="Montfort J."/>
            <person name="Bouchez O."/>
            <person name="Begum T."/>
            <person name="Mejri S."/>
            <person name="Adams A."/>
            <person name="Chen W.-J."/>
            <person name="Guiguen Y."/>
        </authorList>
    </citation>
    <scope>NUCLEOTIDE SEQUENCE</scope>
    <source>
        <strain evidence="8">YG-15Mar2019-1</strain>
        <tissue evidence="8">Brain</tissue>
    </source>
</reference>
<accession>A0A9D3T8J2</accession>
<evidence type="ECO:0000256" key="1">
    <source>
        <dbReference type="ARBA" id="ARBA00012880"/>
    </source>
</evidence>
<keyword evidence="6" id="KW-0128">Catecholamine metabolism</keyword>
<proteinExistence type="inferred from homology"/>
<evidence type="ECO:0000256" key="5">
    <source>
        <dbReference type="ARBA" id="ARBA00022867"/>
    </source>
</evidence>
<dbReference type="Pfam" id="PF01596">
    <property type="entry name" value="Methyltransf_3"/>
    <property type="match status" value="1"/>
</dbReference>
<keyword evidence="4" id="KW-0949">S-adenosyl-L-methionine</keyword>
<dbReference type="GO" id="GO:0032502">
    <property type="term" value="P:developmental process"/>
    <property type="evidence" value="ECO:0007669"/>
    <property type="project" value="TreeGrafter"/>
</dbReference>
<sequence>MWLLAVSLPLVPVIVVMVTLYRDALAAFCRDLVLQTAAFPWRTPKACVRSTHNFVFITCTHGNPESVLEAFHLYARTRPTLSLGPRKGEILDEVVRQVAPTRVLELGTHCGYSSVRILRLLPPAGRLLTVEQDTVTAEAGEEVILVAGFKHSQFQLLTYPSADAIAHLRTHLGAGLLELVLMDHDVGQYLSDLQALEREELLAPGCVLLFNNAHPPVADALLGYVGSRPERYTIRQQDHGLLELRCPLLAAPTPLQPS</sequence>
<comment type="caution">
    <text evidence="8">The sequence shown here is derived from an EMBL/GenBank/DDBJ whole genome shotgun (WGS) entry which is preliminary data.</text>
</comment>
<protein>
    <recommendedName>
        <fullName evidence="1">catechol O-methyltransferase</fullName>
        <ecNumber evidence="1">2.1.1.6</ecNumber>
    </recommendedName>
</protein>
<evidence type="ECO:0000256" key="7">
    <source>
        <dbReference type="ARBA" id="ARBA00023453"/>
    </source>
</evidence>
<organism evidence="8 9">
    <name type="scientific">Megalops atlanticus</name>
    <name type="common">Tarpon</name>
    <name type="synonym">Clupea gigantea</name>
    <dbReference type="NCBI Taxonomy" id="7932"/>
    <lineage>
        <taxon>Eukaryota</taxon>
        <taxon>Metazoa</taxon>
        <taxon>Chordata</taxon>
        <taxon>Craniata</taxon>
        <taxon>Vertebrata</taxon>
        <taxon>Euteleostomi</taxon>
        <taxon>Actinopterygii</taxon>
        <taxon>Neopterygii</taxon>
        <taxon>Teleostei</taxon>
        <taxon>Elopiformes</taxon>
        <taxon>Megalopidae</taxon>
        <taxon>Megalops</taxon>
    </lineage>
</organism>
<gene>
    <name evidence="8" type="ORF">MATL_G00175620</name>
</gene>
<dbReference type="GO" id="GO:0032259">
    <property type="term" value="P:methylation"/>
    <property type="evidence" value="ECO:0007669"/>
    <property type="project" value="UniProtKB-KW"/>
</dbReference>
<evidence type="ECO:0000256" key="4">
    <source>
        <dbReference type="ARBA" id="ARBA00022691"/>
    </source>
</evidence>
<evidence type="ECO:0000256" key="2">
    <source>
        <dbReference type="ARBA" id="ARBA00022603"/>
    </source>
</evidence>
<dbReference type="InterPro" id="IPR002935">
    <property type="entry name" value="SAM_O-MeTrfase"/>
</dbReference>
<dbReference type="InterPro" id="IPR029063">
    <property type="entry name" value="SAM-dependent_MTases_sf"/>
</dbReference>
<dbReference type="EC" id="2.1.1.6" evidence="1"/>
<keyword evidence="2" id="KW-0489">Methyltransferase</keyword>
<dbReference type="AlphaFoldDB" id="A0A9D3T8J2"/>
<evidence type="ECO:0000313" key="8">
    <source>
        <dbReference type="EMBL" id="KAG7465361.1"/>
    </source>
</evidence>
<evidence type="ECO:0000256" key="3">
    <source>
        <dbReference type="ARBA" id="ARBA00022679"/>
    </source>
</evidence>
<keyword evidence="9" id="KW-1185">Reference proteome</keyword>
<dbReference type="GO" id="GO:0042424">
    <property type="term" value="P:catecholamine catabolic process"/>
    <property type="evidence" value="ECO:0007669"/>
    <property type="project" value="TreeGrafter"/>
</dbReference>
<dbReference type="PANTHER" id="PTHR43836">
    <property type="entry name" value="CATECHOL O-METHYLTRANSFERASE 1-RELATED"/>
    <property type="match status" value="1"/>
</dbReference>
<keyword evidence="3" id="KW-0808">Transferase</keyword>
<dbReference type="PROSITE" id="PS51682">
    <property type="entry name" value="SAM_OMT_I"/>
    <property type="match status" value="1"/>
</dbReference>